<accession>A0ABM1TAR5</accession>
<name>A0ABM1TAR5_LIMPO</name>
<dbReference type="Gene3D" id="3.30.310.50">
    <property type="entry name" value="Alpha-D-phosphohexomutase, C-terminal domain"/>
    <property type="match status" value="1"/>
</dbReference>
<dbReference type="PANTHER" id="PTHR31283">
    <property type="entry name" value="EKC/KEOPS COMPLEX SUBUNIT PCC1 FAMILY MEMBER"/>
    <property type="match status" value="1"/>
</dbReference>
<dbReference type="NCBIfam" id="NF011470">
    <property type="entry name" value="PRK14887.1"/>
    <property type="match status" value="1"/>
</dbReference>
<evidence type="ECO:0000313" key="3">
    <source>
        <dbReference type="RefSeq" id="XP_022252971.1"/>
    </source>
</evidence>
<reference evidence="3" key="1">
    <citation type="submission" date="2025-08" db="UniProtKB">
        <authorList>
            <consortium name="RefSeq"/>
        </authorList>
    </citation>
    <scope>IDENTIFICATION</scope>
    <source>
        <tissue evidence="3">Muscle</tissue>
    </source>
</reference>
<dbReference type="PANTHER" id="PTHR31283:SF5">
    <property type="entry name" value="EKC_KEOPS COMPLEX SUBUNIT LAGE3"/>
    <property type="match status" value="1"/>
</dbReference>
<dbReference type="InterPro" id="IPR015419">
    <property type="entry name" value="CTAG/Pcc1"/>
</dbReference>
<evidence type="ECO:0000313" key="2">
    <source>
        <dbReference type="Proteomes" id="UP000694941"/>
    </source>
</evidence>
<dbReference type="Proteomes" id="UP000694941">
    <property type="component" value="Unplaced"/>
</dbReference>
<comment type="similarity">
    <text evidence="1">Belongs to the CTAG/PCC1 family.</text>
</comment>
<dbReference type="RefSeq" id="XP_022252971.1">
    <property type="nucleotide sequence ID" value="XM_022397263.1"/>
</dbReference>
<keyword evidence="2" id="KW-1185">Reference proteome</keyword>
<dbReference type="Pfam" id="PF09341">
    <property type="entry name" value="Pcc1"/>
    <property type="match status" value="1"/>
</dbReference>
<protein>
    <submittedName>
        <fullName evidence="3">EKC/KEOPS complex subunit LAGE3-like</fullName>
    </submittedName>
</protein>
<organism evidence="2 3">
    <name type="scientific">Limulus polyphemus</name>
    <name type="common">Atlantic horseshoe crab</name>
    <dbReference type="NCBI Taxonomy" id="6850"/>
    <lineage>
        <taxon>Eukaryota</taxon>
        <taxon>Metazoa</taxon>
        <taxon>Ecdysozoa</taxon>
        <taxon>Arthropoda</taxon>
        <taxon>Chelicerata</taxon>
        <taxon>Merostomata</taxon>
        <taxon>Xiphosura</taxon>
        <taxon>Limulidae</taxon>
        <taxon>Limulus</taxon>
    </lineage>
</organism>
<sequence length="85" mass="9459">MFVANLSVPFPSDKEAEIAYHSLRVDVEPSRGGTEKVLSVEENTLSVKIVAKEARQLRVSVNSFFDLLILVIKTLERFGPPVDSK</sequence>
<dbReference type="GeneID" id="106468900"/>
<gene>
    <name evidence="3" type="primary">LOC106468900</name>
</gene>
<proteinExistence type="inferred from homology"/>
<evidence type="ECO:0000256" key="1">
    <source>
        <dbReference type="ARBA" id="ARBA00007073"/>
    </source>
</evidence>